<reference evidence="2 3" key="1">
    <citation type="submission" date="2020-08" db="EMBL/GenBank/DDBJ databases">
        <title>Genomic Encyclopedia of Type Strains, Phase IV (KMG-V): Genome sequencing to study the core and pangenomes of soil and plant-associated prokaryotes.</title>
        <authorList>
            <person name="Whitman W."/>
        </authorList>
    </citation>
    <scope>NUCLEOTIDE SEQUENCE [LARGE SCALE GENOMIC DNA]</scope>
    <source>
        <strain evidence="2 3">M8US30</strain>
    </source>
</reference>
<feature type="transmembrane region" description="Helical" evidence="1">
    <location>
        <begin position="87"/>
        <end position="109"/>
    </location>
</feature>
<keyword evidence="1" id="KW-1133">Transmembrane helix</keyword>
<sequence length="210" mass="23438">MNIPLTTAVLILLSGAMLLVRIFWERIPPRLRFTILTISIILLFLHAFFAASRWGTTSDKLNALINWLAVAAYELLILLFTRLSPRWLTYLSATVLLIPVFGASILLPLGDLFDPTSYKTVPIGNNLFYEVKPWGDPGSGNKGADVIVSYRPSFAPFLRRKTRTIPFSDRECNSTAAFAIPFPDTRTVLGRCPYWPAQAPGSVDKLLPLL</sequence>
<dbReference type="Proteomes" id="UP000569092">
    <property type="component" value="Unassembled WGS sequence"/>
</dbReference>
<evidence type="ECO:0000313" key="3">
    <source>
        <dbReference type="Proteomes" id="UP000569092"/>
    </source>
</evidence>
<proteinExistence type="predicted"/>
<organism evidence="2 3">
    <name type="scientific">Tunturiibacter lichenicola</name>
    <dbReference type="NCBI Taxonomy" id="2051959"/>
    <lineage>
        <taxon>Bacteria</taxon>
        <taxon>Pseudomonadati</taxon>
        <taxon>Acidobacteriota</taxon>
        <taxon>Terriglobia</taxon>
        <taxon>Terriglobales</taxon>
        <taxon>Acidobacteriaceae</taxon>
        <taxon>Tunturiibacter</taxon>
    </lineage>
</organism>
<comment type="caution">
    <text evidence="2">The sequence shown here is derived from an EMBL/GenBank/DDBJ whole genome shotgun (WGS) entry which is preliminary data.</text>
</comment>
<name>A0A7W8J5M8_9BACT</name>
<accession>A0A7W8J5M8</accession>
<feature type="transmembrane region" description="Helical" evidence="1">
    <location>
        <begin position="63"/>
        <end position="80"/>
    </location>
</feature>
<keyword evidence="1" id="KW-0472">Membrane</keyword>
<dbReference type="EMBL" id="JACHDZ010000001">
    <property type="protein sequence ID" value="MBB5343072.1"/>
    <property type="molecule type" value="Genomic_DNA"/>
</dbReference>
<feature type="transmembrane region" description="Helical" evidence="1">
    <location>
        <begin position="6"/>
        <end position="24"/>
    </location>
</feature>
<feature type="transmembrane region" description="Helical" evidence="1">
    <location>
        <begin position="31"/>
        <end position="51"/>
    </location>
</feature>
<evidence type="ECO:0000313" key="2">
    <source>
        <dbReference type="EMBL" id="MBB5343072.1"/>
    </source>
</evidence>
<evidence type="ECO:0000256" key="1">
    <source>
        <dbReference type="SAM" id="Phobius"/>
    </source>
</evidence>
<dbReference type="AlphaFoldDB" id="A0A7W8J5M8"/>
<protein>
    <submittedName>
        <fullName evidence="2">Uncharacterized protein</fullName>
    </submittedName>
</protein>
<keyword evidence="1" id="KW-0812">Transmembrane</keyword>
<gene>
    <name evidence="2" type="ORF">HDF10_001022</name>
</gene>